<evidence type="ECO:0000313" key="1">
    <source>
        <dbReference type="EMBL" id="SDB88883.1"/>
    </source>
</evidence>
<evidence type="ECO:0000313" key="2">
    <source>
        <dbReference type="Proteomes" id="UP000242501"/>
    </source>
</evidence>
<name>A0A1G6H407_9GAMM</name>
<keyword evidence="2" id="KW-1185">Reference proteome</keyword>
<dbReference type="Proteomes" id="UP000242501">
    <property type="component" value="Unassembled WGS sequence"/>
</dbReference>
<protein>
    <submittedName>
        <fullName evidence="1">Uncharacterized protein</fullName>
    </submittedName>
</protein>
<dbReference type="OrthoDB" id="7510727at2"/>
<organism evidence="1 2">
    <name type="scientific">Acinetobacter boissieri</name>
    <dbReference type="NCBI Taxonomy" id="1219383"/>
    <lineage>
        <taxon>Bacteria</taxon>
        <taxon>Pseudomonadati</taxon>
        <taxon>Pseudomonadota</taxon>
        <taxon>Gammaproteobacteria</taxon>
        <taxon>Moraxellales</taxon>
        <taxon>Moraxellaceae</taxon>
        <taxon>Acinetobacter</taxon>
    </lineage>
</organism>
<sequence>MIYHFADKLVQAVAKYRALETQSQGKTTPSEKLSTAQLSEKQIFMFAQKISRLPEYAGQHGQVGESYDEQGVQSLMPYLKQVGYKQNGKGV</sequence>
<gene>
    <name evidence="1" type="ORF">SAMN05421733_103261</name>
</gene>
<proteinExistence type="predicted"/>
<dbReference type="STRING" id="1219383.SAMN05421733_103261"/>
<accession>A0A1G6H407</accession>
<reference evidence="2" key="1">
    <citation type="submission" date="2016-09" db="EMBL/GenBank/DDBJ databases">
        <authorList>
            <person name="Varghese N."/>
            <person name="Submissions S."/>
        </authorList>
    </citation>
    <scope>NUCLEOTIDE SEQUENCE [LARGE SCALE GENOMIC DNA]</scope>
    <source>
        <strain evidence="2">ANC 4422</strain>
    </source>
</reference>
<dbReference type="EMBL" id="FMYL01000003">
    <property type="protein sequence ID" value="SDB88883.1"/>
    <property type="molecule type" value="Genomic_DNA"/>
</dbReference>
<dbReference type="AlphaFoldDB" id="A0A1G6H407"/>